<dbReference type="GO" id="GO:0016747">
    <property type="term" value="F:acyltransferase activity, transferring groups other than amino-acyl groups"/>
    <property type="evidence" value="ECO:0007669"/>
    <property type="project" value="InterPro"/>
</dbReference>
<dbReference type="SUPFAM" id="SSF55729">
    <property type="entry name" value="Acyl-CoA N-acyltransferases (Nat)"/>
    <property type="match status" value="1"/>
</dbReference>
<evidence type="ECO:0000313" key="2">
    <source>
        <dbReference type="EMBL" id="KRL68612.1"/>
    </source>
</evidence>
<keyword evidence="2" id="KW-0808">Transferase</keyword>
<accession>A0A0R1SLS0</accession>
<evidence type="ECO:0000313" key="3">
    <source>
        <dbReference type="Proteomes" id="UP000052013"/>
    </source>
</evidence>
<dbReference type="InterPro" id="IPR050276">
    <property type="entry name" value="MshD_Acetyltransferase"/>
</dbReference>
<dbReference type="PROSITE" id="PS51186">
    <property type="entry name" value="GNAT"/>
    <property type="match status" value="1"/>
</dbReference>
<dbReference type="RefSeq" id="WP_057864044.1">
    <property type="nucleotide sequence ID" value="NZ_AZEY01000023.1"/>
</dbReference>
<dbReference type="EMBL" id="AZEY01000023">
    <property type="protein sequence ID" value="KRL68612.1"/>
    <property type="molecule type" value="Genomic_DNA"/>
</dbReference>
<dbReference type="InterPro" id="IPR016181">
    <property type="entry name" value="Acyl_CoA_acyltransferase"/>
</dbReference>
<dbReference type="PANTHER" id="PTHR43617">
    <property type="entry name" value="L-AMINO ACID N-ACETYLTRANSFERASE"/>
    <property type="match status" value="1"/>
</dbReference>
<gene>
    <name evidence="2" type="ORF">FC85_GL002430</name>
</gene>
<dbReference type="PATRIC" id="fig|1423739.3.peg.2526"/>
<dbReference type="AlphaFoldDB" id="A0A0R1SLS0"/>
<name>A0A0R1SLS0_9LACO</name>
<comment type="caution">
    <text evidence="2">The sequence shown here is derived from an EMBL/GenBank/DDBJ whole genome shotgun (WGS) entry which is preliminary data.</text>
</comment>
<organism evidence="2 3">
    <name type="scientific">Lentilactobacillus diolivorans DSM 14421</name>
    <dbReference type="NCBI Taxonomy" id="1423739"/>
    <lineage>
        <taxon>Bacteria</taxon>
        <taxon>Bacillati</taxon>
        <taxon>Bacillota</taxon>
        <taxon>Bacilli</taxon>
        <taxon>Lactobacillales</taxon>
        <taxon>Lactobacillaceae</taxon>
        <taxon>Lentilactobacillus</taxon>
    </lineage>
</organism>
<reference evidence="2 3" key="1">
    <citation type="journal article" date="2015" name="Genome Announc.">
        <title>Expanding the biotechnology potential of lactobacilli through comparative genomics of 213 strains and associated genera.</title>
        <authorList>
            <person name="Sun Z."/>
            <person name="Harris H.M."/>
            <person name="McCann A."/>
            <person name="Guo C."/>
            <person name="Argimon S."/>
            <person name="Zhang W."/>
            <person name="Yang X."/>
            <person name="Jeffery I.B."/>
            <person name="Cooney J.C."/>
            <person name="Kagawa T.F."/>
            <person name="Liu W."/>
            <person name="Song Y."/>
            <person name="Salvetti E."/>
            <person name="Wrobel A."/>
            <person name="Rasinkangas P."/>
            <person name="Parkhill J."/>
            <person name="Rea M.C."/>
            <person name="O'Sullivan O."/>
            <person name="Ritari J."/>
            <person name="Douillard F.P."/>
            <person name="Paul Ross R."/>
            <person name="Yang R."/>
            <person name="Briner A.E."/>
            <person name="Felis G.E."/>
            <person name="de Vos W.M."/>
            <person name="Barrangou R."/>
            <person name="Klaenhammer T.R."/>
            <person name="Caufield P.W."/>
            <person name="Cui Y."/>
            <person name="Zhang H."/>
            <person name="O'Toole P.W."/>
        </authorList>
    </citation>
    <scope>NUCLEOTIDE SEQUENCE [LARGE SCALE GENOMIC DNA]</scope>
    <source>
        <strain evidence="2 3">DSM 14421</strain>
    </source>
</reference>
<dbReference type="STRING" id="1423739.FC85_GL002430"/>
<dbReference type="InterPro" id="IPR000182">
    <property type="entry name" value="GNAT_dom"/>
</dbReference>
<dbReference type="PANTHER" id="PTHR43617:SF2">
    <property type="entry name" value="UPF0039 PROTEIN SLL0451"/>
    <property type="match status" value="1"/>
</dbReference>
<feature type="domain" description="N-acetyltransferase" evidence="1">
    <location>
        <begin position="5"/>
        <end position="144"/>
    </location>
</feature>
<protein>
    <submittedName>
        <fullName evidence="2">Acetyltransferase</fullName>
    </submittedName>
</protein>
<sequence length="146" mass="16822">MWIIKPFNELTTNELFGILYLRTRIFVVAQKRIYQEVDLNDPKAIHVFKMVDGKVIAYARIFKEADHVTFGRVVTAPEYRGQGYGKDLLDQVMTTIKNDFAGMPIEIEAQTQVQKLYTKFGFISHGQPFIFESTPHIQMIHEPLAG</sequence>
<dbReference type="Gene3D" id="3.40.630.30">
    <property type="match status" value="1"/>
</dbReference>
<dbReference type="Proteomes" id="UP000052013">
    <property type="component" value="Unassembled WGS sequence"/>
</dbReference>
<dbReference type="Pfam" id="PF13673">
    <property type="entry name" value="Acetyltransf_10"/>
    <property type="match status" value="1"/>
</dbReference>
<evidence type="ECO:0000259" key="1">
    <source>
        <dbReference type="PROSITE" id="PS51186"/>
    </source>
</evidence>
<dbReference type="CDD" id="cd04301">
    <property type="entry name" value="NAT_SF"/>
    <property type="match status" value="1"/>
</dbReference>
<proteinExistence type="predicted"/>